<feature type="binding site" evidence="9">
    <location>
        <begin position="20"/>
        <end position="21"/>
    </location>
    <ligand>
        <name>ATP</name>
        <dbReference type="ChEBI" id="CHEBI:30616"/>
    </ligand>
</feature>
<comment type="caution">
    <text evidence="11">The sequence shown here is derived from an EMBL/GenBank/DDBJ whole genome shotgun (WGS) entry which is preliminary data.</text>
</comment>
<evidence type="ECO:0000256" key="6">
    <source>
        <dbReference type="ARBA" id="ARBA00022917"/>
    </source>
</evidence>
<evidence type="ECO:0000256" key="4">
    <source>
        <dbReference type="ARBA" id="ARBA00022741"/>
    </source>
</evidence>
<dbReference type="PRINTS" id="PR01039">
    <property type="entry name" value="TRNASYNTHTRP"/>
</dbReference>
<feature type="binding site" evidence="9">
    <location>
        <begin position="12"/>
        <end position="14"/>
    </location>
    <ligand>
        <name>ATP</name>
        <dbReference type="ChEBI" id="CHEBI:30616"/>
    </ligand>
</feature>
<evidence type="ECO:0000256" key="7">
    <source>
        <dbReference type="ARBA" id="ARBA00023146"/>
    </source>
</evidence>
<organism evidence="11 12">
    <name type="scientific">Ramlibacter alkalitolerans</name>
    <dbReference type="NCBI Taxonomy" id="2039631"/>
    <lineage>
        <taxon>Bacteria</taxon>
        <taxon>Pseudomonadati</taxon>
        <taxon>Pseudomonadota</taxon>
        <taxon>Betaproteobacteria</taxon>
        <taxon>Burkholderiales</taxon>
        <taxon>Comamonadaceae</taxon>
        <taxon>Ramlibacter</taxon>
    </lineage>
</organism>
<comment type="function">
    <text evidence="9">Catalyzes the attachment of tryptophan to tRNA(Trp).</text>
</comment>
<name>A0ABS1JPS2_9BURK</name>
<accession>A0ABS1JPS2</accession>
<comment type="catalytic activity">
    <reaction evidence="8 9">
        <text>tRNA(Trp) + L-tryptophan + ATP = L-tryptophyl-tRNA(Trp) + AMP + diphosphate + H(+)</text>
        <dbReference type="Rhea" id="RHEA:24080"/>
        <dbReference type="Rhea" id="RHEA-COMP:9671"/>
        <dbReference type="Rhea" id="RHEA-COMP:9705"/>
        <dbReference type="ChEBI" id="CHEBI:15378"/>
        <dbReference type="ChEBI" id="CHEBI:30616"/>
        <dbReference type="ChEBI" id="CHEBI:33019"/>
        <dbReference type="ChEBI" id="CHEBI:57912"/>
        <dbReference type="ChEBI" id="CHEBI:78442"/>
        <dbReference type="ChEBI" id="CHEBI:78535"/>
        <dbReference type="ChEBI" id="CHEBI:456215"/>
        <dbReference type="EC" id="6.1.1.2"/>
    </reaction>
</comment>
<evidence type="ECO:0000256" key="5">
    <source>
        <dbReference type="ARBA" id="ARBA00022840"/>
    </source>
</evidence>
<reference evidence="11 12" key="1">
    <citation type="journal article" date="2017" name="Int. J. Syst. Evol. Microbiol.">
        <title>Ramlibacter alkalitolerans sp. nov., alkali-tolerant bacterium isolated from soil of ginseng.</title>
        <authorList>
            <person name="Lee D.H."/>
            <person name="Cha C.J."/>
        </authorList>
    </citation>
    <scope>NUCLEOTIDE SEQUENCE [LARGE SCALE GENOMIC DNA]</scope>
    <source>
        <strain evidence="11 12">KACC 19305</strain>
    </source>
</reference>
<evidence type="ECO:0000313" key="11">
    <source>
        <dbReference type="EMBL" id="MBL0426213.1"/>
    </source>
</evidence>
<comment type="subcellular location">
    <subcellularLocation>
        <location evidence="9">Cytoplasm</location>
    </subcellularLocation>
</comment>
<dbReference type="InterPro" id="IPR036913">
    <property type="entry name" value="YegP-like_sf"/>
</dbReference>
<keyword evidence="4 9" id="KW-0547">Nucleotide-binding</keyword>
<dbReference type="NCBIfam" id="TIGR00233">
    <property type="entry name" value="trpS"/>
    <property type="match status" value="1"/>
</dbReference>
<feature type="short sequence motif" description="'KMSKS' region" evidence="9">
    <location>
        <begin position="203"/>
        <end position="207"/>
    </location>
</feature>
<dbReference type="NCBIfam" id="NF008923">
    <property type="entry name" value="PRK12284.1"/>
    <property type="match status" value="1"/>
</dbReference>
<keyword evidence="7 9" id="KW-0030">Aminoacyl-tRNA synthetase</keyword>
<evidence type="ECO:0000313" key="12">
    <source>
        <dbReference type="Proteomes" id="UP000622707"/>
    </source>
</evidence>
<keyword evidence="12" id="KW-1185">Reference proteome</keyword>
<dbReference type="Gene3D" id="1.10.240.10">
    <property type="entry name" value="Tyrosyl-Transfer RNA Synthetase"/>
    <property type="match status" value="1"/>
</dbReference>
<evidence type="ECO:0000256" key="2">
    <source>
        <dbReference type="ARBA" id="ARBA00022490"/>
    </source>
</evidence>
<dbReference type="Gene3D" id="3.40.50.620">
    <property type="entry name" value="HUPs"/>
    <property type="match status" value="1"/>
</dbReference>
<keyword evidence="6 9" id="KW-0648">Protein biosynthesis</keyword>
<dbReference type="InterPro" id="IPR014729">
    <property type="entry name" value="Rossmann-like_a/b/a_fold"/>
</dbReference>
<dbReference type="PANTHER" id="PTHR43766">
    <property type="entry name" value="TRYPTOPHAN--TRNA LIGASE, MITOCHONDRIAL"/>
    <property type="match status" value="1"/>
</dbReference>
<dbReference type="PANTHER" id="PTHR43766:SF1">
    <property type="entry name" value="TRYPTOPHAN--TRNA LIGASE, MITOCHONDRIAL"/>
    <property type="match status" value="1"/>
</dbReference>
<dbReference type="SUPFAM" id="SSF52374">
    <property type="entry name" value="Nucleotidylyl transferase"/>
    <property type="match status" value="1"/>
</dbReference>
<dbReference type="GO" id="GO:0004830">
    <property type="term" value="F:tryptophan-tRNA ligase activity"/>
    <property type="evidence" value="ECO:0007669"/>
    <property type="project" value="UniProtKB-EC"/>
</dbReference>
<gene>
    <name evidence="9" type="primary">trpS</name>
    <name evidence="11" type="ORF">JI746_13950</name>
</gene>
<dbReference type="SUPFAM" id="SSF160113">
    <property type="entry name" value="YegP-like"/>
    <property type="match status" value="1"/>
</dbReference>
<dbReference type="EC" id="6.1.1.2" evidence="9"/>
<keyword evidence="2 9" id="KW-0963">Cytoplasm</keyword>
<dbReference type="RefSeq" id="WP_201690252.1">
    <property type="nucleotide sequence ID" value="NZ_JAEQND010000007.1"/>
</dbReference>
<dbReference type="InterPro" id="IPR050203">
    <property type="entry name" value="Trp-tRNA_synthetase"/>
</dbReference>
<proteinExistence type="inferred from homology"/>
<dbReference type="Proteomes" id="UP000622707">
    <property type="component" value="Unassembled WGS sequence"/>
</dbReference>
<dbReference type="CDD" id="cd00806">
    <property type="entry name" value="TrpRS_core"/>
    <property type="match status" value="1"/>
</dbReference>
<protein>
    <recommendedName>
        <fullName evidence="9">Tryptophan--tRNA ligase</fullName>
        <ecNumber evidence="9">6.1.1.2</ecNumber>
    </recommendedName>
    <alternativeName>
        <fullName evidence="9">Tryptophanyl-tRNA synthetase</fullName>
        <shortName evidence="9">TrpRS</shortName>
    </alternativeName>
</protein>
<sequence length="435" mass="47615">MSETVRYLTGITTTGTPHLGNYVGAIRPAVQASRRAGAENFYFLADYHALIKCDEPARIQRSTLEIAACWLAAGLDPEQVFFYRQSDIPEVTELTWLLTCVTGKGVLNRAHAYKAQVDKNTAAGADVDTDVTMGLFMYPVLMAADILMFQAHRIPVGRDQVQHIEMARDMAQSFNHLYGEHLVLPEAQIDESVALLPGLDGRKMSKSYDNVIGLFSPREQVRKQIFSIVTDSRAPGEPKEAEGSALFQIFQAFASPQETQALREAYAAGIAWSDAKQLLFERIDREIAPMRAKYEHLVAHPQELEDVLQAGAAKARTRATPLMRELREAVGLRRLASVAAGAKKDKGKASLPAFKQYREADGLFYFKFVDAQGRLLLQSAGFASPREAGQVIAALKAAQTLPQDGKAAPAEGVLPQQVEAALKELADAANEGVNT</sequence>
<dbReference type="Pfam" id="PF00579">
    <property type="entry name" value="tRNA-synt_1b"/>
    <property type="match status" value="1"/>
</dbReference>
<feature type="binding site" evidence="9">
    <location>
        <begin position="203"/>
        <end position="207"/>
    </location>
    <ligand>
        <name>ATP</name>
        <dbReference type="ChEBI" id="CHEBI:30616"/>
    </ligand>
</feature>
<dbReference type="InterPro" id="IPR002305">
    <property type="entry name" value="aa-tRNA-synth_Ic"/>
</dbReference>
<dbReference type="EMBL" id="JAEQND010000007">
    <property type="protein sequence ID" value="MBL0426213.1"/>
    <property type="molecule type" value="Genomic_DNA"/>
</dbReference>
<evidence type="ECO:0000256" key="3">
    <source>
        <dbReference type="ARBA" id="ARBA00022598"/>
    </source>
</evidence>
<evidence type="ECO:0000256" key="10">
    <source>
        <dbReference type="RuleBase" id="RU363036"/>
    </source>
</evidence>
<comment type="similarity">
    <text evidence="1 9 10">Belongs to the class-I aminoacyl-tRNA synthetase family.</text>
</comment>
<dbReference type="InterPro" id="IPR024109">
    <property type="entry name" value="Trp-tRNA-ligase_bac-type"/>
</dbReference>
<comment type="subunit">
    <text evidence="9">Homodimer.</text>
</comment>
<feature type="short sequence motif" description="'HIGH' region" evidence="9">
    <location>
        <begin position="13"/>
        <end position="21"/>
    </location>
</feature>
<feature type="binding site" evidence="9">
    <location>
        <position position="145"/>
    </location>
    <ligand>
        <name>L-tryptophan</name>
        <dbReference type="ChEBI" id="CHEBI:57912"/>
    </ligand>
</feature>
<evidence type="ECO:0000256" key="1">
    <source>
        <dbReference type="ARBA" id="ARBA00005594"/>
    </source>
</evidence>
<keyword evidence="5 9" id="KW-0067">ATP-binding</keyword>
<keyword evidence="3 9" id="KW-0436">Ligase</keyword>
<dbReference type="HAMAP" id="MF_00140_B">
    <property type="entry name" value="Trp_tRNA_synth_B"/>
    <property type="match status" value="1"/>
</dbReference>
<evidence type="ECO:0000256" key="9">
    <source>
        <dbReference type="HAMAP-Rule" id="MF_00140"/>
    </source>
</evidence>
<dbReference type="InterPro" id="IPR002306">
    <property type="entry name" value="Trp-tRNA-ligase"/>
</dbReference>
<evidence type="ECO:0000256" key="8">
    <source>
        <dbReference type="ARBA" id="ARBA00049929"/>
    </source>
</evidence>
<feature type="binding site" evidence="9">
    <location>
        <position position="196"/>
    </location>
    <ligand>
        <name>ATP</name>
        <dbReference type="ChEBI" id="CHEBI:30616"/>
    </ligand>
</feature>
<feature type="binding site" evidence="9">
    <location>
        <begin position="157"/>
        <end position="159"/>
    </location>
    <ligand>
        <name>ATP</name>
        <dbReference type="ChEBI" id="CHEBI:30616"/>
    </ligand>
</feature>